<dbReference type="InterPro" id="IPR015943">
    <property type="entry name" value="WD40/YVTN_repeat-like_dom_sf"/>
</dbReference>
<feature type="domain" description="Signal transduction histidine kinase internal region" evidence="2">
    <location>
        <begin position="762"/>
        <end position="841"/>
    </location>
</feature>
<dbReference type="Pfam" id="PF06580">
    <property type="entry name" value="His_kinase"/>
    <property type="match status" value="1"/>
</dbReference>
<dbReference type="InterPro" id="IPR011123">
    <property type="entry name" value="Y_Y_Y"/>
</dbReference>
<name>A0ABP1F1V2_9FLAO</name>
<protein>
    <submittedName>
        <fullName evidence="4">YXYXY domain-containing protein</fullName>
    </submittedName>
</protein>
<evidence type="ECO:0000313" key="4">
    <source>
        <dbReference type="EMBL" id="CAL2104491.1"/>
    </source>
</evidence>
<dbReference type="PANTHER" id="PTHR34220:SF7">
    <property type="entry name" value="SENSOR HISTIDINE KINASE YPDA"/>
    <property type="match status" value="1"/>
</dbReference>
<feature type="domain" description="Two component regulator three Y" evidence="3">
    <location>
        <begin position="648"/>
        <end position="707"/>
    </location>
</feature>
<dbReference type="PANTHER" id="PTHR34220">
    <property type="entry name" value="SENSOR HISTIDINE KINASE YPDA"/>
    <property type="match status" value="1"/>
</dbReference>
<evidence type="ECO:0000256" key="1">
    <source>
        <dbReference type="SAM" id="Phobius"/>
    </source>
</evidence>
<dbReference type="InterPro" id="IPR050640">
    <property type="entry name" value="Bact_2-comp_sensor_kinase"/>
</dbReference>
<dbReference type="InterPro" id="IPR013783">
    <property type="entry name" value="Ig-like_fold"/>
</dbReference>
<keyword evidence="5" id="KW-1185">Reference proteome</keyword>
<keyword evidence="1" id="KW-0812">Transmembrane</keyword>
<keyword evidence="1" id="KW-1133">Transmembrane helix</keyword>
<dbReference type="Gene3D" id="2.60.40.10">
    <property type="entry name" value="Immunoglobulins"/>
    <property type="match status" value="1"/>
</dbReference>
<dbReference type="Gene3D" id="2.130.10.10">
    <property type="entry name" value="YVTN repeat-like/Quinoprotein amine dehydrogenase"/>
    <property type="match status" value="2"/>
</dbReference>
<proteinExistence type="predicted"/>
<evidence type="ECO:0000259" key="2">
    <source>
        <dbReference type="Pfam" id="PF06580"/>
    </source>
</evidence>
<organism evidence="4 5">
    <name type="scientific">Tenacibaculum polynesiense</name>
    <dbReference type="NCBI Taxonomy" id="3137857"/>
    <lineage>
        <taxon>Bacteria</taxon>
        <taxon>Pseudomonadati</taxon>
        <taxon>Bacteroidota</taxon>
        <taxon>Flavobacteriia</taxon>
        <taxon>Flavobacteriales</taxon>
        <taxon>Flavobacteriaceae</taxon>
        <taxon>Tenacibaculum</taxon>
    </lineage>
</organism>
<reference evidence="4 5" key="1">
    <citation type="submission" date="2024-05" db="EMBL/GenBank/DDBJ databases">
        <authorList>
            <person name="Duchaud E."/>
        </authorList>
    </citation>
    <scope>NUCLEOTIDE SEQUENCE [LARGE SCALE GENOMIC DNA]</scope>
    <source>
        <strain evidence="4">Ena-SAMPLE-TAB-13-05-2024-13:56:06:370-140308</strain>
    </source>
</reference>
<gene>
    <name evidence="4" type="ORF">T190423A01A_80028</name>
</gene>
<dbReference type="InterPro" id="IPR010559">
    <property type="entry name" value="Sig_transdc_His_kin_internal"/>
</dbReference>
<comment type="caution">
    <text evidence="4">The sequence shown here is derived from an EMBL/GenBank/DDBJ whole genome shotgun (WGS) entry which is preliminary data.</text>
</comment>
<dbReference type="Proteomes" id="UP001497527">
    <property type="component" value="Unassembled WGS sequence"/>
</dbReference>
<dbReference type="Gene3D" id="3.30.565.10">
    <property type="entry name" value="Histidine kinase-like ATPase, C-terminal domain"/>
    <property type="match status" value="1"/>
</dbReference>
<accession>A0ABP1F1V2</accession>
<keyword evidence="1" id="KW-0472">Membrane</keyword>
<evidence type="ECO:0000313" key="5">
    <source>
        <dbReference type="Proteomes" id="UP001497527"/>
    </source>
</evidence>
<dbReference type="RefSeq" id="WP_348718919.1">
    <property type="nucleotide sequence ID" value="NZ_CAXJIO010000017.1"/>
</dbReference>
<dbReference type="InterPro" id="IPR011047">
    <property type="entry name" value="Quinoprotein_ADH-like_sf"/>
</dbReference>
<evidence type="ECO:0000259" key="3">
    <source>
        <dbReference type="Pfam" id="PF07495"/>
    </source>
</evidence>
<dbReference type="InterPro" id="IPR036890">
    <property type="entry name" value="HATPase_C_sf"/>
</dbReference>
<sequence length="969" mass="112769">MKKSLQTIVILILFCGKIFSQEPYYTKFTSDDGLVALANFNVVQDKDNLIWVGTKQGLFYYNGRKFIEVKNSISTTKSIFNLQIDNEGQIWCSTISGQIYRIVNKEFHLFKDFSKKLKGAFPHLIVMRNCVFFLSQKESYKINIKTGEVNKIDGQITKIVKSNNSFFYYNLSENNIITQIYQDEEEVVTRKIKCYGKFLLDKGKFQMFKWFDEIVIIPDKMTIKPFSIDINTRKLNRIKLPSSFKKLQVYNSKNYQDNWLLTSNGIYRSIEKRAISDAEHIFKGFHITDVLKDNENNFWLTTLQNGVFVVPNLGIRKKNFFDIKDDIISVETLPENHLLLGTQNGKLIDFNTQSNSYTQIDLLNQRPINRIRYDNVLGRAYVSTNGTNSYIYDVKSKRIREVGEQFATAKGLAQISKDSLIYLSYRHALVYTNLTKNKDHIVLENKRPISTFYDSINKLIYITYIDGAVVYDKNLNKVPVKYRNKPIILYKYTQTNNGKIWATSGDKILELKAEKVIDSLTYSKGLLRSPLKGLMSRECFLWIVTAKGIQRYNTNEKSIKTLNLTDKNTIKFKHPEIQNGYLWIPGNSFLCKIDLSILDSKQSKKVPLAYISNVKIGGKEEKLKTEYELPYKTNDITFNLNFNGFLASSKNVLEYKLLGFNTEWQTSELNDNIVRYIGIPSGNYEFLYRAKSLDGSIGKQSKGVKIIIHKPFWENWWFIVTVFIVSFFMIVIYYRIKLRLREKEVERELEKVILASRISKLKLENLRSQMNPHFIFNSLGAIQDYVMNNEKYLASDYLVKFSRLIRMYLNHSRINVISLKEELKSLEMYIALEQLRFENKFNVQFLIDKSINQNKVKIPPLFLQPFVENAIKHGLIHRKEEGNLLISITEDSAGIMIVTIDDDGIGRIKSSKINMKRQNHKSFAVNATKERVLLYKKEKLFNISIDFIDKVGENNEAIGTTVILKIKRI</sequence>
<dbReference type="Pfam" id="PF07495">
    <property type="entry name" value="Y_Y_Y"/>
    <property type="match status" value="1"/>
</dbReference>
<dbReference type="EMBL" id="CAXJIO010000017">
    <property type="protein sequence ID" value="CAL2104491.1"/>
    <property type="molecule type" value="Genomic_DNA"/>
</dbReference>
<dbReference type="SUPFAM" id="SSF50998">
    <property type="entry name" value="Quinoprotein alcohol dehydrogenase-like"/>
    <property type="match status" value="1"/>
</dbReference>
<feature type="transmembrane region" description="Helical" evidence="1">
    <location>
        <begin position="716"/>
        <end position="734"/>
    </location>
</feature>